<feature type="chain" id="PRO_5047264753" evidence="2">
    <location>
        <begin position="23"/>
        <end position="236"/>
    </location>
</feature>
<keyword evidence="3" id="KW-0449">Lipoprotein</keyword>
<evidence type="ECO:0000313" key="4">
    <source>
        <dbReference type="Proteomes" id="UP001596044"/>
    </source>
</evidence>
<evidence type="ECO:0000313" key="3">
    <source>
        <dbReference type="EMBL" id="MFC5453049.1"/>
    </source>
</evidence>
<feature type="region of interest" description="Disordered" evidence="1">
    <location>
        <begin position="26"/>
        <end position="74"/>
    </location>
</feature>
<evidence type="ECO:0000256" key="1">
    <source>
        <dbReference type="SAM" id="MobiDB-lite"/>
    </source>
</evidence>
<keyword evidence="2" id="KW-0732">Signal</keyword>
<feature type="compositionally biased region" description="Polar residues" evidence="1">
    <location>
        <begin position="60"/>
        <end position="74"/>
    </location>
</feature>
<feature type="compositionally biased region" description="Polar residues" evidence="1">
    <location>
        <begin position="26"/>
        <end position="40"/>
    </location>
</feature>
<keyword evidence="4" id="KW-1185">Reference proteome</keyword>
<organism evidence="3 4">
    <name type="scientific">Paenibacillus aestuarii</name>
    <dbReference type="NCBI Taxonomy" id="516965"/>
    <lineage>
        <taxon>Bacteria</taxon>
        <taxon>Bacillati</taxon>
        <taxon>Bacillota</taxon>
        <taxon>Bacilli</taxon>
        <taxon>Bacillales</taxon>
        <taxon>Paenibacillaceae</taxon>
        <taxon>Paenibacillus</taxon>
    </lineage>
</organism>
<dbReference type="Proteomes" id="UP001596044">
    <property type="component" value="Unassembled WGS sequence"/>
</dbReference>
<reference evidence="4" key="1">
    <citation type="journal article" date="2019" name="Int. J. Syst. Evol. Microbiol.">
        <title>The Global Catalogue of Microorganisms (GCM) 10K type strain sequencing project: providing services to taxonomists for standard genome sequencing and annotation.</title>
        <authorList>
            <consortium name="The Broad Institute Genomics Platform"/>
            <consortium name="The Broad Institute Genome Sequencing Center for Infectious Disease"/>
            <person name="Wu L."/>
            <person name="Ma J."/>
        </authorList>
    </citation>
    <scope>NUCLEOTIDE SEQUENCE [LARGE SCALE GENOMIC DNA]</scope>
    <source>
        <strain evidence="4">KACC 11904</strain>
    </source>
</reference>
<evidence type="ECO:0000256" key="2">
    <source>
        <dbReference type="SAM" id="SignalP"/>
    </source>
</evidence>
<gene>
    <name evidence="3" type="ORF">ACFPOG_33075</name>
</gene>
<sequence length="236" mass="25642">MNKHIIKMSALALLLCMLPACGHSNSHSEAGGATSNNMNAGSWDADSRNNENPSIGAKSIAQSAPPSLVPSTIDNTKAHENTHLLMNRDLADHIMKTAKVGSTAVAVTNHNIYVAIDMGGMQAMGASDHQHMLSKTNNPESEAGLFGSGAGTQMDWVSSKPLPADSTNAIRHAINRVYPDANVFISTNPHFVNRMLYYDAQKRQNKMMDAYLNEFNTMVQYAFPTYSTGQNQLMNK</sequence>
<accession>A0ABW0KIB7</accession>
<name>A0ABW0KIB7_9BACL</name>
<proteinExistence type="predicted"/>
<dbReference type="RefSeq" id="WP_270879302.1">
    <property type="nucleotide sequence ID" value="NZ_JAQFVF010000023.1"/>
</dbReference>
<protein>
    <submittedName>
        <fullName evidence="3">YhcN/YlaJ family sporulation lipoprotein</fullName>
    </submittedName>
</protein>
<comment type="caution">
    <text evidence="3">The sequence shown here is derived from an EMBL/GenBank/DDBJ whole genome shotgun (WGS) entry which is preliminary data.</text>
</comment>
<dbReference type="EMBL" id="JBHSMJ010000065">
    <property type="protein sequence ID" value="MFC5453049.1"/>
    <property type="molecule type" value="Genomic_DNA"/>
</dbReference>
<feature type="signal peptide" evidence="2">
    <location>
        <begin position="1"/>
        <end position="22"/>
    </location>
</feature>